<evidence type="ECO:0000313" key="1">
    <source>
        <dbReference type="EMBL" id="GAA4398623.1"/>
    </source>
</evidence>
<protein>
    <submittedName>
        <fullName evidence="1">Uncharacterized protein</fullName>
    </submittedName>
</protein>
<dbReference type="EMBL" id="BAABFX010000032">
    <property type="protein sequence ID" value="GAA4398623.1"/>
    <property type="molecule type" value="Genomic_DNA"/>
</dbReference>
<gene>
    <name evidence="1" type="ORF">GCM10023153_23760</name>
</gene>
<name>A0ABP8K011_9MICO</name>
<reference evidence="2" key="1">
    <citation type="journal article" date="2019" name="Int. J. Syst. Evol. Microbiol.">
        <title>The Global Catalogue of Microorganisms (GCM) 10K type strain sequencing project: providing services to taxonomists for standard genome sequencing and annotation.</title>
        <authorList>
            <consortium name="The Broad Institute Genomics Platform"/>
            <consortium name="The Broad Institute Genome Sequencing Center for Infectious Disease"/>
            <person name="Wu L."/>
            <person name="Ma J."/>
        </authorList>
    </citation>
    <scope>NUCLEOTIDE SEQUENCE [LARGE SCALE GENOMIC DNA]</scope>
    <source>
        <strain evidence="2">JCM 17738</strain>
    </source>
</reference>
<sequence length="62" mass="6522">MLFANAVPNAHDAGVSDAVYVYGELDRGLAHDDTNVAALAVVDECTSTVTEYPNGPGRWPST</sequence>
<keyword evidence="2" id="KW-1185">Reference proteome</keyword>
<dbReference type="Proteomes" id="UP001500390">
    <property type="component" value="Unassembled WGS sequence"/>
</dbReference>
<comment type="caution">
    <text evidence="1">The sequence shown here is derived from an EMBL/GenBank/DDBJ whole genome shotgun (WGS) entry which is preliminary data.</text>
</comment>
<proteinExistence type="predicted"/>
<dbReference type="RefSeq" id="WP_159901886.1">
    <property type="nucleotide sequence ID" value="NZ_BAABFX010000032.1"/>
</dbReference>
<accession>A0ABP8K011</accession>
<organism evidence="1 2">
    <name type="scientific">Ornithinibacter aureus</name>
    <dbReference type="NCBI Taxonomy" id="622664"/>
    <lineage>
        <taxon>Bacteria</taxon>
        <taxon>Bacillati</taxon>
        <taxon>Actinomycetota</taxon>
        <taxon>Actinomycetes</taxon>
        <taxon>Micrococcales</taxon>
        <taxon>Intrasporangiaceae</taxon>
        <taxon>Ornithinibacter</taxon>
    </lineage>
</organism>
<evidence type="ECO:0000313" key="2">
    <source>
        <dbReference type="Proteomes" id="UP001500390"/>
    </source>
</evidence>